<dbReference type="EMBL" id="CP019980">
    <property type="protein sequence ID" value="AVK97789.1"/>
    <property type="molecule type" value="Genomic_DNA"/>
</dbReference>
<keyword evidence="1" id="KW-0472">Membrane</keyword>
<keyword evidence="1" id="KW-1133">Transmembrane helix</keyword>
<reference evidence="2 4" key="1">
    <citation type="submission" date="2017-03" db="EMBL/GenBank/DDBJ databases">
        <title>The whole genome sequencing and assembly of Lysinibacillus sphaericus DSM 28T strain.</title>
        <authorList>
            <person name="Lee Y.-J."/>
            <person name="Yi H."/>
            <person name="Bahn Y.-S."/>
            <person name="Kim J.F."/>
            <person name="Lee D.-W."/>
        </authorList>
    </citation>
    <scope>NUCLEOTIDE SEQUENCE [LARGE SCALE GENOMIC DNA]</scope>
    <source>
        <strain evidence="2 4">DSM 28</strain>
    </source>
</reference>
<proteinExistence type="predicted"/>
<evidence type="ECO:0000313" key="2">
    <source>
        <dbReference type="EMBL" id="AVK97789.1"/>
    </source>
</evidence>
<evidence type="ECO:0000256" key="1">
    <source>
        <dbReference type="SAM" id="Phobius"/>
    </source>
</evidence>
<reference evidence="3 5" key="2">
    <citation type="submission" date="2018-06" db="EMBL/GenBank/DDBJ databases">
        <authorList>
            <consortium name="Pathogen Informatics"/>
            <person name="Doyle S."/>
        </authorList>
    </citation>
    <scope>NUCLEOTIDE SEQUENCE [LARGE SCALE GENOMIC DNA]</scope>
    <source>
        <strain evidence="3 5">NCTC10338</strain>
    </source>
</reference>
<protein>
    <submittedName>
        <fullName evidence="3">Negative regulator of sigma(X) activity</fullName>
    </submittedName>
    <submittedName>
        <fullName evidence="2">RNA polymerase subunit sigma</fullName>
    </submittedName>
</protein>
<sequence length="428" mass="48149">MTHKQFDDEQLEQMLNNAPKLTDHRSKDEVLKRLLADARLQDNIHLQEAIQPVAEAKEQQAQSLPAQENTKPIKRRKSRWPILSSVAAIFVLSLAGYIYVSNNSSVKDEANAPIENYSSVQEDRSVTESENADADSVMKANIGAEHARILSLRTSVYEDDLVDAVVFRIGLPGGKADSIPMTYIIPNKKITADFGKKKPTTLQMYEKYAPQIDEEAMGLTDYHPYKGELKEEGKTLVHVLPEENDYDVASASVTKYLNSLKDTFSESEYKAIAIKQADGSDYEFSQAEEPSEPIALTKDNHYNYYLYTEGNGTEYLSPDFHQTYPTVTEALLAMRDKKDDVYVPVVPENVTYTVKEEEDGVVVTFDAPLDLTTMDAVRATQLIEAMMLTASSFDKKIRLDNIVQESWEGFDLTKFLPMPVGANKQMMP</sequence>
<evidence type="ECO:0000313" key="5">
    <source>
        <dbReference type="Proteomes" id="UP000255295"/>
    </source>
</evidence>
<dbReference type="Proteomes" id="UP000255295">
    <property type="component" value="Unassembled WGS sequence"/>
</dbReference>
<organism evidence="2 4">
    <name type="scientific">Lysinibacillus sphaericus</name>
    <name type="common">Bacillus sphaericus</name>
    <dbReference type="NCBI Taxonomy" id="1421"/>
    <lineage>
        <taxon>Bacteria</taxon>
        <taxon>Bacillati</taxon>
        <taxon>Bacillota</taxon>
        <taxon>Bacilli</taxon>
        <taxon>Bacillales</taxon>
        <taxon>Bacillaceae</taxon>
        <taxon>Lysinibacillus</taxon>
    </lineage>
</organism>
<dbReference type="EMBL" id="UFSZ01000001">
    <property type="protein sequence ID" value="SUV16286.1"/>
    <property type="molecule type" value="Genomic_DNA"/>
</dbReference>
<feature type="transmembrane region" description="Helical" evidence="1">
    <location>
        <begin position="80"/>
        <end position="100"/>
    </location>
</feature>
<name>A0A2S0K3A5_LYSSH</name>
<gene>
    <name evidence="3" type="primary">rsiX</name>
    <name evidence="2" type="ORF">LS41612_16635</name>
    <name evidence="3" type="ORF">NCTC10338_01363</name>
</gene>
<keyword evidence="1" id="KW-0812">Transmembrane</keyword>
<evidence type="ECO:0000313" key="3">
    <source>
        <dbReference type="EMBL" id="SUV16286.1"/>
    </source>
</evidence>
<dbReference type="Proteomes" id="UP000238825">
    <property type="component" value="Chromosome"/>
</dbReference>
<dbReference type="RefSeq" id="WP_024361485.1">
    <property type="nucleotide sequence ID" value="NZ_BJNS01000011.1"/>
</dbReference>
<evidence type="ECO:0000313" key="4">
    <source>
        <dbReference type="Proteomes" id="UP000238825"/>
    </source>
</evidence>
<dbReference type="GeneID" id="48277826"/>
<dbReference type="AlphaFoldDB" id="A0A2S0K3A5"/>
<accession>A0A2S0K3A5</accession>